<feature type="compositionally biased region" description="Basic residues" evidence="1">
    <location>
        <begin position="89"/>
        <end position="100"/>
    </location>
</feature>
<dbReference type="InParanoid" id="K1P0U5"/>
<reference evidence="2" key="1">
    <citation type="journal article" date="2012" name="Nature">
        <title>The oyster genome reveals stress adaptation and complexity of shell formation.</title>
        <authorList>
            <person name="Zhang G."/>
            <person name="Fang X."/>
            <person name="Guo X."/>
            <person name="Li L."/>
            <person name="Luo R."/>
            <person name="Xu F."/>
            <person name="Yang P."/>
            <person name="Zhang L."/>
            <person name="Wang X."/>
            <person name="Qi H."/>
            <person name="Xiong Z."/>
            <person name="Que H."/>
            <person name="Xie Y."/>
            <person name="Holland P.W."/>
            <person name="Paps J."/>
            <person name="Zhu Y."/>
            <person name="Wu F."/>
            <person name="Chen Y."/>
            <person name="Wang J."/>
            <person name="Peng C."/>
            <person name="Meng J."/>
            <person name="Yang L."/>
            <person name="Liu J."/>
            <person name="Wen B."/>
            <person name="Zhang N."/>
            <person name="Huang Z."/>
            <person name="Zhu Q."/>
            <person name="Feng Y."/>
            <person name="Mount A."/>
            <person name="Hedgecock D."/>
            <person name="Xu Z."/>
            <person name="Liu Y."/>
            <person name="Domazet-Loso T."/>
            <person name="Du Y."/>
            <person name="Sun X."/>
            <person name="Zhang S."/>
            <person name="Liu B."/>
            <person name="Cheng P."/>
            <person name="Jiang X."/>
            <person name="Li J."/>
            <person name="Fan D."/>
            <person name="Wang W."/>
            <person name="Fu W."/>
            <person name="Wang T."/>
            <person name="Wang B."/>
            <person name="Zhang J."/>
            <person name="Peng Z."/>
            <person name="Li Y."/>
            <person name="Li N."/>
            <person name="Wang J."/>
            <person name="Chen M."/>
            <person name="He Y."/>
            <person name="Tan F."/>
            <person name="Song X."/>
            <person name="Zheng Q."/>
            <person name="Huang R."/>
            <person name="Yang H."/>
            <person name="Du X."/>
            <person name="Chen L."/>
            <person name="Yang M."/>
            <person name="Gaffney P.M."/>
            <person name="Wang S."/>
            <person name="Luo L."/>
            <person name="She Z."/>
            <person name="Ming Y."/>
            <person name="Huang W."/>
            <person name="Zhang S."/>
            <person name="Huang B."/>
            <person name="Zhang Y."/>
            <person name="Qu T."/>
            <person name="Ni P."/>
            <person name="Miao G."/>
            <person name="Wang J."/>
            <person name="Wang Q."/>
            <person name="Steinberg C.E."/>
            <person name="Wang H."/>
            <person name="Li N."/>
            <person name="Qian L."/>
            <person name="Zhang G."/>
            <person name="Li Y."/>
            <person name="Yang H."/>
            <person name="Liu X."/>
            <person name="Wang J."/>
            <person name="Yin Y."/>
            <person name="Wang J."/>
        </authorList>
    </citation>
    <scope>NUCLEOTIDE SEQUENCE [LARGE SCALE GENOMIC DNA]</scope>
    <source>
        <strain evidence="2">05x7-T-G4-1.051#20</strain>
    </source>
</reference>
<accession>K1P0U5</accession>
<feature type="compositionally biased region" description="Polar residues" evidence="1">
    <location>
        <begin position="76"/>
        <end position="88"/>
    </location>
</feature>
<sequence>MEGILPYRSSEFEVNPRNYQPWRDTEEIENMMIQKMVDQTLMSVLSTVSEEVCKFFTTMDKSRSKPVKMVIRNVQYAPSSGTSPLKPSTKNKKERRPKKGKREETGSDVTILTLLPPQVYGSERGGV</sequence>
<dbReference type="EMBL" id="JH822985">
    <property type="protein sequence ID" value="EKC17392.1"/>
    <property type="molecule type" value="Genomic_DNA"/>
</dbReference>
<dbReference type="AlphaFoldDB" id="K1P0U5"/>
<evidence type="ECO:0000256" key="1">
    <source>
        <dbReference type="SAM" id="MobiDB-lite"/>
    </source>
</evidence>
<name>K1P0U5_MAGGI</name>
<evidence type="ECO:0000313" key="2">
    <source>
        <dbReference type="EMBL" id="EKC17392.1"/>
    </source>
</evidence>
<proteinExistence type="predicted"/>
<dbReference type="HOGENOM" id="CLU_1972590_0_0_1"/>
<feature type="region of interest" description="Disordered" evidence="1">
    <location>
        <begin position="74"/>
        <end position="127"/>
    </location>
</feature>
<organism evidence="2">
    <name type="scientific">Magallana gigas</name>
    <name type="common">Pacific oyster</name>
    <name type="synonym">Crassostrea gigas</name>
    <dbReference type="NCBI Taxonomy" id="29159"/>
    <lineage>
        <taxon>Eukaryota</taxon>
        <taxon>Metazoa</taxon>
        <taxon>Spiralia</taxon>
        <taxon>Lophotrochozoa</taxon>
        <taxon>Mollusca</taxon>
        <taxon>Bivalvia</taxon>
        <taxon>Autobranchia</taxon>
        <taxon>Pteriomorphia</taxon>
        <taxon>Ostreida</taxon>
        <taxon>Ostreoidea</taxon>
        <taxon>Ostreidae</taxon>
        <taxon>Magallana</taxon>
    </lineage>
</organism>
<gene>
    <name evidence="2" type="ORF">CGI_10000931</name>
</gene>
<protein>
    <submittedName>
        <fullName evidence="2">Uncharacterized protein</fullName>
    </submittedName>
</protein>